<keyword evidence="3" id="KW-1185">Reference proteome</keyword>
<evidence type="ECO:0000256" key="1">
    <source>
        <dbReference type="SAM" id="MobiDB-lite"/>
    </source>
</evidence>
<accession>A0A4P9WGJ4</accession>
<reference evidence="3" key="1">
    <citation type="journal article" date="2018" name="Nat. Microbiol.">
        <title>Leveraging single-cell genomics to expand the fungal tree of life.</title>
        <authorList>
            <person name="Ahrendt S.R."/>
            <person name="Quandt C.A."/>
            <person name="Ciobanu D."/>
            <person name="Clum A."/>
            <person name="Salamov A."/>
            <person name="Andreopoulos B."/>
            <person name="Cheng J.F."/>
            <person name="Woyke T."/>
            <person name="Pelin A."/>
            <person name="Henrissat B."/>
            <person name="Reynolds N.K."/>
            <person name="Benny G.L."/>
            <person name="Smith M.E."/>
            <person name="James T.Y."/>
            <person name="Grigoriev I.V."/>
        </authorList>
    </citation>
    <scope>NUCLEOTIDE SEQUENCE [LARGE SCALE GENOMIC DNA]</scope>
</reference>
<gene>
    <name evidence="2" type="ORF">BDK51DRAFT_39396</name>
</gene>
<sequence length="368" mass="40136">MSKESATVDAEAQLPRPMVDPGKGPSRYPPPAPRKRCCLQILLWVTFLPGVDNARCPRPTGLQLTPDDVEDEWLGSKWLGVESTLLGPVLCANAAPRLTLPNGESFVCIRARNSMPSAEVACDLSLRVADGGGRGEIATPTAAHRTLRHIAPPFAIRRRPGIARMLAPGGPYERLLIGGGHIPIASFDTALPAARRPRVPIVKPFKSSTTPSPNPSFVIIPTYPTPSFTPPSPPHYPLSSANMEDGWIAYLRSKLVVGNDLAKAKFIYADFINHLPTFVAGNPSATERKEAVRAKLIAAFQASEADLQEKTKALRMTRRVKTLEERRQTDSADARSKDALIARDRTESMKKDGLLCIVCRKEPSRRSS</sequence>
<dbReference type="EMBL" id="KZ995304">
    <property type="protein sequence ID" value="RKO90943.1"/>
    <property type="molecule type" value="Genomic_DNA"/>
</dbReference>
<dbReference type="Proteomes" id="UP000269721">
    <property type="component" value="Unassembled WGS sequence"/>
</dbReference>
<organism evidence="2 3">
    <name type="scientific">Blyttiomyces helicus</name>
    <dbReference type="NCBI Taxonomy" id="388810"/>
    <lineage>
        <taxon>Eukaryota</taxon>
        <taxon>Fungi</taxon>
        <taxon>Fungi incertae sedis</taxon>
        <taxon>Chytridiomycota</taxon>
        <taxon>Chytridiomycota incertae sedis</taxon>
        <taxon>Chytridiomycetes</taxon>
        <taxon>Chytridiomycetes incertae sedis</taxon>
        <taxon>Blyttiomyces</taxon>
    </lineage>
</organism>
<feature type="region of interest" description="Disordered" evidence="1">
    <location>
        <begin position="1"/>
        <end position="30"/>
    </location>
</feature>
<dbReference type="AlphaFoldDB" id="A0A4P9WGJ4"/>
<evidence type="ECO:0000313" key="2">
    <source>
        <dbReference type="EMBL" id="RKO90943.1"/>
    </source>
</evidence>
<proteinExistence type="predicted"/>
<protein>
    <submittedName>
        <fullName evidence="2">Uncharacterized protein</fullName>
    </submittedName>
</protein>
<evidence type="ECO:0000313" key="3">
    <source>
        <dbReference type="Proteomes" id="UP000269721"/>
    </source>
</evidence>
<name>A0A4P9WGJ4_9FUNG</name>